<dbReference type="Proteomes" id="UP000820818">
    <property type="component" value="Linkage Group LG3"/>
</dbReference>
<dbReference type="InterPro" id="IPR029239">
    <property type="entry name" value="CFAP418"/>
</dbReference>
<comment type="subcellular location">
    <subcellularLocation>
        <location evidence="2">Cytoplasm</location>
    </subcellularLocation>
    <subcellularLocation>
        <location evidence="1">Photoreceptor inner segment</location>
    </subcellularLocation>
</comment>
<dbReference type="EMBL" id="WJBH02000003">
    <property type="protein sequence ID" value="KAI9561504.1"/>
    <property type="molecule type" value="Genomic_DNA"/>
</dbReference>
<proteinExistence type="predicted"/>
<dbReference type="GO" id="GO:0001917">
    <property type="term" value="C:photoreceptor inner segment"/>
    <property type="evidence" value="ECO:0007669"/>
    <property type="project" value="UniProtKB-SubCell"/>
</dbReference>
<comment type="function">
    <text evidence="4">May be involved in photoreceptor outer segment disk morphogenesis.</text>
</comment>
<evidence type="ECO:0000313" key="7">
    <source>
        <dbReference type="EMBL" id="KAI9561504.1"/>
    </source>
</evidence>
<reference evidence="7 8" key="1">
    <citation type="submission" date="2022-05" db="EMBL/GenBank/DDBJ databases">
        <title>A multi-omics perspective on studying reproductive biology in Daphnia sinensis.</title>
        <authorList>
            <person name="Jia J."/>
        </authorList>
    </citation>
    <scope>NUCLEOTIDE SEQUENCE [LARGE SCALE GENOMIC DNA]</scope>
    <source>
        <strain evidence="7 8">WSL</strain>
    </source>
</reference>
<comment type="caution">
    <text evidence="7">The sequence shown here is derived from an EMBL/GenBank/DDBJ whole genome shotgun (WGS) entry which is preliminary data.</text>
</comment>
<sequence>MADDIEDLLREVEEKYLPRHFHSQQENNSKRLIQQTTSAMTPKERESNGDKGDQSATVAVGVTGANRTTTRAHSSDIVCRELEDELSDLLDEAGGMSDAATVGLRCKRSPRRSASARELVGGKAIATSGGGQHPSSTSAEKRHDFASSNKSGASSAAGISSSLGNKAALTGIRSAPPFTHHHSNIETRTTHVTIDAVAVEKQKCFPIYVSGVIDSIDTSHTVRVCTSLRCTGCDFRVSQFAHYRWRPGTDYLFLRNHMPEFDRVRVKLSTAKFCRAYACQCKFVTVKDLVDLNKLGHEFASTWICLGH</sequence>
<feature type="compositionally biased region" description="Polar residues" evidence="6">
    <location>
        <begin position="24"/>
        <end position="40"/>
    </location>
</feature>
<organism evidence="7 8">
    <name type="scientific">Daphnia sinensis</name>
    <dbReference type="NCBI Taxonomy" id="1820382"/>
    <lineage>
        <taxon>Eukaryota</taxon>
        <taxon>Metazoa</taxon>
        <taxon>Ecdysozoa</taxon>
        <taxon>Arthropoda</taxon>
        <taxon>Crustacea</taxon>
        <taxon>Branchiopoda</taxon>
        <taxon>Diplostraca</taxon>
        <taxon>Cladocera</taxon>
        <taxon>Anomopoda</taxon>
        <taxon>Daphniidae</taxon>
        <taxon>Daphnia</taxon>
        <taxon>Daphnia similis group</taxon>
    </lineage>
</organism>
<evidence type="ECO:0000313" key="8">
    <source>
        <dbReference type="Proteomes" id="UP000820818"/>
    </source>
</evidence>
<dbReference type="PANTHER" id="PTHR33958">
    <property type="entry name" value="PROTEIN C8ORF37"/>
    <property type="match status" value="1"/>
</dbReference>
<gene>
    <name evidence="7" type="ORF">GHT06_012462</name>
</gene>
<feature type="region of interest" description="Disordered" evidence="6">
    <location>
        <begin position="18"/>
        <end position="74"/>
    </location>
</feature>
<dbReference type="GO" id="GO:0005829">
    <property type="term" value="C:cytosol"/>
    <property type="evidence" value="ECO:0007669"/>
    <property type="project" value="TreeGrafter"/>
</dbReference>
<dbReference type="Pfam" id="PF14996">
    <property type="entry name" value="RMP"/>
    <property type="match status" value="1"/>
</dbReference>
<evidence type="ECO:0000256" key="5">
    <source>
        <dbReference type="ARBA" id="ARBA00026215"/>
    </source>
</evidence>
<protein>
    <recommendedName>
        <fullName evidence="5">Cilia- and flagella-associated protein 418</fullName>
    </recommendedName>
</protein>
<evidence type="ECO:0000256" key="1">
    <source>
        <dbReference type="ARBA" id="ARBA00004437"/>
    </source>
</evidence>
<evidence type="ECO:0000256" key="6">
    <source>
        <dbReference type="SAM" id="MobiDB-lite"/>
    </source>
</evidence>
<evidence type="ECO:0000256" key="2">
    <source>
        <dbReference type="ARBA" id="ARBA00004496"/>
    </source>
</evidence>
<evidence type="ECO:0000256" key="4">
    <source>
        <dbReference type="ARBA" id="ARBA00024819"/>
    </source>
</evidence>
<feature type="compositionally biased region" description="Low complexity" evidence="6">
    <location>
        <begin position="146"/>
        <end position="158"/>
    </location>
</feature>
<evidence type="ECO:0000256" key="3">
    <source>
        <dbReference type="ARBA" id="ARBA00022490"/>
    </source>
</evidence>
<feature type="region of interest" description="Disordered" evidence="6">
    <location>
        <begin position="107"/>
        <end position="158"/>
    </location>
</feature>
<keyword evidence="8" id="KW-1185">Reference proteome</keyword>
<feature type="compositionally biased region" description="Basic and acidic residues" evidence="6">
    <location>
        <begin position="42"/>
        <end position="53"/>
    </location>
</feature>
<accession>A0AAD5KXM1</accession>
<name>A0AAD5KXM1_9CRUS</name>
<keyword evidence="3" id="KW-0963">Cytoplasm</keyword>
<dbReference type="AlphaFoldDB" id="A0AAD5KXM1"/>
<dbReference type="PANTHER" id="PTHR33958:SF1">
    <property type="entry name" value="CILIA- AND FLAGELLA-ASSOCIATED PROTEIN 418"/>
    <property type="match status" value="1"/>
</dbReference>